<evidence type="ECO:0000256" key="1">
    <source>
        <dbReference type="ARBA" id="ARBA00022737"/>
    </source>
</evidence>
<dbReference type="EMBL" id="SIHI01000001">
    <property type="protein sequence ID" value="TWT58324.1"/>
    <property type="molecule type" value="Genomic_DNA"/>
</dbReference>
<accession>A0A5C5X5X6</accession>
<dbReference type="PANTHER" id="PTHR22990">
    <property type="entry name" value="F-BOX ONLY PROTEIN"/>
    <property type="match status" value="1"/>
</dbReference>
<dbReference type="InterPro" id="IPR006626">
    <property type="entry name" value="PbH1"/>
</dbReference>
<dbReference type="InterPro" id="IPR051550">
    <property type="entry name" value="SCF-Subunits/Alg-Epimerases"/>
</dbReference>
<evidence type="ECO:0000313" key="3">
    <source>
        <dbReference type="EMBL" id="TWT58324.1"/>
    </source>
</evidence>
<evidence type="ECO:0000259" key="2">
    <source>
        <dbReference type="Pfam" id="PF13229"/>
    </source>
</evidence>
<keyword evidence="1" id="KW-0677">Repeat</keyword>
<feature type="domain" description="Right handed beta helix" evidence="2">
    <location>
        <begin position="399"/>
        <end position="531"/>
    </location>
</feature>
<dbReference type="Gene3D" id="2.160.20.10">
    <property type="entry name" value="Single-stranded right-handed beta-helix, Pectin lyase-like"/>
    <property type="match status" value="3"/>
</dbReference>
<keyword evidence="4" id="KW-1185">Reference proteome</keyword>
<dbReference type="InterPro" id="IPR012334">
    <property type="entry name" value="Pectin_lyas_fold"/>
</dbReference>
<dbReference type="InterPro" id="IPR039448">
    <property type="entry name" value="Beta_helix"/>
</dbReference>
<dbReference type="Pfam" id="PF13229">
    <property type="entry name" value="Beta_helix"/>
    <property type="match status" value="2"/>
</dbReference>
<dbReference type="RefSeq" id="WP_146508631.1">
    <property type="nucleotide sequence ID" value="NZ_SIHI01000001.1"/>
</dbReference>
<gene>
    <name evidence="3" type="ORF">KOR42_16980</name>
</gene>
<dbReference type="SUPFAM" id="SSF51126">
    <property type="entry name" value="Pectin lyase-like"/>
    <property type="match status" value="2"/>
</dbReference>
<reference evidence="3 4" key="1">
    <citation type="submission" date="2019-02" db="EMBL/GenBank/DDBJ databases">
        <title>Deep-cultivation of Planctomycetes and their phenomic and genomic characterization uncovers novel biology.</title>
        <authorList>
            <person name="Wiegand S."/>
            <person name="Jogler M."/>
            <person name="Boedeker C."/>
            <person name="Pinto D."/>
            <person name="Vollmers J."/>
            <person name="Rivas-Marin E."/>
            <person name="Kohn T."/>
            <person name="Peeters S.H."/>
            <person name="Heuer A."/>
            <person name="Rast P."/>
            <person name="Oberbeckmann S."/>
            <person name="Bunk B."/>
            <person name="Jeske O."/>
            <person name="Meyerdierks A."/>
            <person name="Storesund J.E."/>
            <person name="Kallscheuer N."/>
            <person name="Luecker S."/>
            <person name="Lage O.M."/>
            <person name="Pohl T."/>
            <person name="Merkel B.J."/>
            <person name="Hornburger P."/>
            <person name="Mueller R.-W."/>
            <person name="Bruemmer F."/>
            <person name="Labrenz M."/>
            <person name="Spormann A.M."/>
            <person name="Op Den Camp H."/>
            <person name="Overmann J."/>
            <person name="Amann R."/>
            <person name="Jetten M.S.M."/>
            <person name="Mascher T."/>
            <person name="Medema M.H."/>
            <person name="Devos D.P."/>
            <person name="Kaster A.-K."/>
            <person name="Ovreas L."/>
            <person name="Rohde M."/>
            <person name="Galperin M.Y."/>
            <person name="Jogler C."/>
        </authorList>
    </citation>
    <scope>NUCLEOTIDE SEQUENCE [LARGE SCALE GENOMIC DNA]</scope>
    <source>
        <strain evidence="3 4">KOR42</strain>
    </source>
</reference>
<sequence>MKMALFDSILVAAAAFVSHPATLLTVHLVSFSSSAVAETIMVPKDHQTIQAAINAAHAGDTVLVAAGTYQERLRLTAHITLRSTGENTKGKLGLARTEATIIDGGGDNGDRPGVMMAEGSRLDGFTVTNVGIYDQTTWQKHFDSQGEDLRDDEGAAQSEGTIAAISVRGVHCTVTNNIIHHNGDVGISVSGGEGQRINPLITGNISYRNLGGGIGVADRAEAIIRSNRCFENLRAGIGCRNSSPLVVDNVCYSNIRAGIGCREKAAPVVRGNTCYQNRRAGIGIRMKGTAPIIEKNECYENHMAGIGTRDGATPIIRRNKCYKNKMAGIGCDGSQPLIVGNQCRENEMAGIGLRETTQTIIQDNICIENKLVAIGVTAGSTATIVGNRLVRTGGMPPVIAVRQGSTATIQNNKIEKGGVAGILVEGTATITGNTFEGVGEKQRTAVWVWQGSTVNVSSNSIDGYRSVVNAVNSVVVVTKNTVSRFRGPAIIVKDSTTPAHVYGNTAITTEEHAKAVQIQGLTGIVSNNQIKPPAKQE</sequence>
<organism evidence="3 4">
    <name type="scientific">Thalassoglobus neptunius</name>
    <dbReference type="NCBI Taxonomy" id="1938619"/>
    <lineage>
        <taxon>Bacteria</taxon>
        <taxon>Pseudomonadati</taxon>
        <taxon>Planctomycetota</taxon>
        <taxon>Planctomycetia</taxon>
        <taxon>Planctomycetales</taxon>
        <taxon>Planctomycetaceae</taxon>
        <taxon>Thalassoglobus</taxon>
    </lineage>
</organism>
<dbReference type="InterPro" id="IPR011050">
    <property type="entry name" value="Pectin_lyase_fold/virulence"/>
</dbReference>
<feature type="domain" description="Right handed beta helix" evidence="2">
    <location>
        <begin position="268"/>
        <end position="388"/>
    </location>
</feature>
<dbReference type="OrthoDB" id="225534at2"/>
<comment type="caution">
    <text evidence="3">The sequence shown here is derived from an EMBL/GenBank/DDBJ whole genome shotgun (WGS) entry which is preliminary data.</text>
</comment>
<name>A0A5C5X5X6_9PLAN</name>
<dbReference type="Proteomes" id="UP000317243">
    <property type="component" value="Unassembled WGS sequence"/>
</dbReference>
<protein>
    <recommendedName>
        <fullName evidence="2">Right handed beta helix domain-containing protein</fullName>
    </recommendedName>
</protein>
<evidence type="ECO:0000313" key="4">
    <source>
        <dbReference type="Proteomes" id="UP000317243"/>
    </source>
</evidence>
<proteinExistence type="predicted"/>
<dbReference type="AlphaFoldDB" id="A0A5C5X5X6"/>
<dbReference type="PANTHER" id="PTHR22990:SF15">
    <property type="entry name" value="F-BOX ONLY PROTEIN 10"/>
    <property type="match status" value="1"/>
</dbReference>
<dbReference type="SMART" id="SM00710">
    <property type="entry name" value="PbH1"/>
    <property type="match status" value="8"/>
</dbReference>